<evidence type="ECO:0000256" key="8">
    <source>
        <dbReference type="ARBA" id="ARBA00022801"/>
    </source>
</evidence>
<keyword evidence="12" id="KW-0325">Glycoprotein</keyword>
<evidence type="ECO:0000256" key="9">
    <source>
        <dbReference type="ARBA" id="ARBA00022821"/>
    </source>
</evidence>
<comment type="caution">
    <text evidence="19">The sequence shown here is derived from an EMBL/GenBank/DDBJ whole genome shotgun (WGS) entry which is preliminary data.</text>
</comment>
<evidence type="ECO:0000259" key="18">
    <source>
        <dbReference type="SMART" id="SM00768"/>
    </source>
</evidence>
<dbReference type="AlphaFoldDB" id="A0AAN7KF24"/>
<dbReference type="PROSITE" id="PS00587">
    <property type="entry name" value="GLYCOSYL_HYDROL_F17"/>
    <property type="match status" value="1"/>
</dbReference>
<feature type="domain" description="X8" evidence="18">
    <location>
        <begin position="361"/>
        <end position="446"/>
    </location>
</feature>
<dbReference type="FunFam" id="3.20.20.80:FF:000002">
    <property type="entry name" value="Glucan endo-1,3-beta-glucosidase 3"/>
    <property type="match status" value="1"/>
</dbReference>
<evidence type="ECO:0000256" key="7">
    <source>
        <dbReference type="ARBA" id="ARBA00022729"/>
    </source>
</evidence>
<proteinExistence type="inferred from homology"/>
<dbReference type="GO" id="GO:0006952">
    <property type="term" value="P:defense response"/>
    <property type="evidence" value="ECO:0007669"/>
    <property type="project" value="UniProtKB-KW"/>
</dbReference>
<dbReference type="EC" id="3.2.1.39" evidence="4"/>
<keyword evidence="20" id="KW-1185">Reference proteome</keyword>
<dbReference type="EMBL" id="JAXQNO010000024">
    <property type="protein sequence ID" value="KAK4762517.1"/>
    <property type="molecule type" value="Genomic_DNA"/>
</dbReference>
<dbReference type="SMART" id="SM00768">
    <property type="entry name" value="X8"/>
    <property type="match status" value="1"/>
</dbReference>
<keyword evidence="5" id="KW-1003">Cell membrane</keyword>
<evidence type="ECO:0000256" key="5">
    <source>
        <dbReference type="ARBA" id="ARBA00022475"/>
    </source>
</evidence>
<keyword evidence="7 17" id="KW-0732">Signal</keyword>
<evidence type="ECO:0000256" key="12">
    <source>
        <dbReference type="ARBA" id="ARBA00023180"/>
    </source>
</evidence>
<gene>
    <name evidence="19" type="ORF">SAY86_008285</name>
</gene>
<feature type="chain" id="PRO_5042816144" description="glucan endo-1,3-beta-D-glucosidase" evidence="17">
    <location>
        <begin position="25"/>
        <end position="495"/>
    </location>
</feature>
<evidence type="ECO:0000256" key="4">
    <source>
        <dbReference type="ARBA" id="ARBA00012780"/>
    </source>
</evidence>
<dbReference type="InterPro" id="IPR017853">
    <property type="entry name" value="GH"/>
</dbReference>
<keyword evidence="8 16" id="KW-0378">Hydrolase</keyword>
<evidence type="ECO:0000256" key="13">
    <source>
        <dbReference type="ARBA" id="ARBA00023288"/>
    </source>
</evidence>
<comment type="catalytic activity">
    <reaction evidence="1">
        <text>Hydrolysis of (1-&gt;3)-beta-D-glucosidic linkages in (1-&gt;3)-beta-D-glucans.</text>
        <dbReference type="EC" id="3.2.1.39"/>
    </reaction>
</comment>
<organism evidence="19 20">
    <name type="scientific">Trapa natans</name>
    <name type="common">Water chestnut</name>
    <dbReference type="NCBI Taxonomy" id="22666"/>
    <lineage>
        <taxon>Eukaryota</taxon>
        <taxon>Viridiplantae</taxon>
        <taxon>Streptophyta</taxon>
        <taxon>Embryophyta</taxon>
        <taxon>Tracheophyta</taxon>
        <taxon>Spermatophyta</taxon>
        <taxon>Magnoliopsida</taxon>
        <taxon>eudicotyledons</taxon>
        <taxon>Gunneridae</taxon>
        <taxon>Pentapetalae</taxon>
        <taxon>rosids</taxon>
        <taxon>malvids</taxon>
        <taxon>Myrtales</taxon>
        <taxon>Lythraceae</taxon>
        <taxon>Trapa</taxon>
    </lineage>
</organism>
<evidence type="ECO:0000256" key="1">
    <source>
        <dbReference type="ARBA" id="ARBA00000382"/>
    </source>
</evidence>
<dbReference type="Proteomes" id="UP001346149">
    <property type="component" value="Unassembled WGS sequence"/>
</dbReference>
<dbReference type="InterPro" id="IPR012946">
    <property type="entry name" value="X8"/>
</dbReference>
<dbReference type="GO" id="GO:0005975">
    <property type="term" value="P:carbohydrate metabolic process"/>
    <property type="evidence" value="ECO:0007669"/>
    <property type="project" value="InterPro"/>
</dbReference>
<evidence type="ECO:0000256" key="6">
    <source>
        <dbReference type="ARBA" id="ARBA00022622"/>
    </source>
</evidence>
<comment type="similarity">
    <text evidence="3 15">Belongs to the glycosyl hydrolase 17 family.</text>
</comment>
<keyword evidence="6" id="KW-0336">GPI-anchor</keyword>
<evidence type="ECO:0000256" key="16">
    <source>
        <dbReference type="RuleBase" id="RU004336"/>
    </source>
</evidence>
<name>A0AAN7KF24_TRANT</name>
<keyword evidence="14 16" id="KW-0326">Glycosidase</keyword>
<keyword evidence="11" id="KW-1015">Disulfide bond</keyword>
<dbReference type="InterPro" id="IPR000490">
    <property type="entry name" value="Glyco_hydro_17"/>
</dbReference>
<dbReference type="GO" id="GO:0042973">
    <property type="term" value="F:glucan endo-1,3-beta-D-glucosidase activity"/>
    <property type="evidence" value="ECO:0007669"/>
    <property type="project" value="UniProtKB-EC"/>
</dbReference>
<dbReference type="GO" id="GO:0005886">
    <property type="term" value="C:plasma membrane"/>
    <property type="evidence" value="ECO:0007669"/>
    <property type="project" value="UniProtKB-SubCell"/>
</dbReference>
<evidence type="ECO:0000313" key="19">
    <source>
        <dbReference type="EMBL" id="KAK4762517.1"/>
    </source>
</evidence>
<dbReference type="Pfam" id="PF00332">
    <property type="entry name" value="Glyco_hydro_17"/>
    <property type="match status" value="1"/>
</dbReference>
<evidence type="ECO:0000256" key="10">
    <source>
        <dbReference type="ARBA" id="ARBA00023136"/>
    </source>
</evidence>
<comment type="subcellular location">
    <subcellularLocation>
        <location evidence="2">Cell membrane</location>
        <topology evidence="2">Lipid-anchor</topology>
        <topology evidence="2">GPI-anchor</topology>
    </subcellularLocation>
</comment>
<dbReference type="Gene3D" id="1.20.58.1040">
    <property type="match status" value="1"/>
</dbReference>
<reference evidence="19 20" key="1">
    <citation type="journal article" date="2023" name="Hortic Res">
        <title>Pangenome of water caltrop reveals structural variations and asymmetric subgenome divergence after allopolyploidization.</title>
        <authorList>
            <person name="Zhang X."/>
            <person name="Chen Y."/>
            <person name="Wang L."/>
            <person name="Yuan Y."/>
            <person name="Fang M."/>
            <person name="Shi L."/>
            <person name="Lu R."/>
            <person name="Comes H.P."/>
            <person name="Ma Y."/>
            <person name="Chen Y."/>
            <person name="Huang G."/>
            <person name="Zhou Y."/>
            <person name="Zheng Z."/>
            <person name="Qiu Y."/>
        </authorList>
    </citation>
    <scope>NUCLEOTIDE SEQUENCE [LARGE SCALE GENOMIC DNA]</scope>
    <source>
        <strain evidence="19">F231</strain>
    </source>
</reference>
<evidence type="ECO:0000256" key="3">
    <source>
        <dbReference type="ARBA" id="ARBA00008773"/>
    </source>
</evidence>
<dbReference type="Gene3D" id="3.20.20.80">
    <property type="entry name" value="Glycosidases"/>
    <property type="match status" value="1"/>
</dbReference>
<evidence type="ECO:0000256" key="11">
    <source>
        <dbReference type="ARBA" id="ARBA00023157"/>
    </source>
</evidence>
<dbReference type="GO" id="GO:0098552">
    <property type="term" value="C:side of membrane"/>
    <property type="evidence" value="ECO:0007669"/>
    <property type="project" value="UniProtKB-KW"/>
</dbReference>
<dbReference type="SUPFAM" id="SSF51445">
    <property type="entry name" value="(Trans)glycosidases"/>
    <property type="match status" value="1"/>
</dbReference>
<accession>A0AAN7KF24</accession>
<dbReference type="PANTHER" id="PTHR32227">
    <property type="entry name" value="GLUCAN ENDO-1,3-BETA-GLUCOSIDASE BG1-RELATED-RELATED"/>
    <property type="match status" value="1"/>
</dbReference>
<evidence type="ECO:0000256" key="15">
    <source>
        <dbReference type="RuleBase" id="RU004335"/>
    </source>
</evidence>
<keyword evidence="10" id="KW-0472">Membrane</keyword>
<dbReference type="Pfam" id="PF07983">
    <property type="entry name" value="X8"/>
    <property type="match status" value="1"/>
</dbReference>
<sequence length="495" mass="53214">MRLGKGKKCPVFLLLFMLFHVTFGAYVGINIGTDVSDLPSASDIVSILQTHEITHVRLYDADLHMLKALSNSGIDVIVGVTNEEVLGIGLSPSTAAAWISKNVAAYLPSTNITYIAVGSEVLTSIPNAGRVLIYAMNNLHKALVASNLNFQVKVSAPQSMNLITKAFPPSTATFNSSSNSTIYQLLQFLKNTNSSYMLNAYPYHGFIEGNGIFPLDYSLFQPLPPVKQIVDPNTLFHYNSMLDAMVDATYYSIGALSFSGIPVMVTETGWPSSGGVNEPDATAENAQAFNDNLIRRVLNGTGPPGHSELPVSAYIYELFNEDKRSGPVSEKNWGVLFTNGTAVYPLSLSASDRNTANSTSAFCVAKQDADPDKLLTGLNWACGQGQANCSAVQQGQPCYMPNSVTNHASYAYNDYYQRMHSLGGTCDFQGTATLTTLNPSYGSCLFTGSSNSSLGVLLSPSALAPSNPMSGCFSIIPGYKLQFILWVICLPLVLL</sequence>
<evidence type="ECO:0000313" key="20">
    <source>
        <dbReference type="Proteomes" id="UP001346149"/>
    </source>
</evidence>
<keyword evidence="9" id="KW-0611">Plant defense</keyword>
<dbReference type="GO" id="GO:0009506">
    <property type="term" value="C:plasmodesma"/>
    <property type="evidence" value="ECO:0007669"/>
    <property type="project" value="UniProtKB-ARBA"/>
</dbReference>
<dbReference type="FunFam" id="1.20.58.1040:FF:000001">
    <property type="entry name" value="Glucan endo-1,3-beta-glucosidase 4"/>
    <property type="match status" value="1"/>
</dbReference>
<keyword evidence="13" id="KW-0449">Lipoprotein</keyword>
<evidence type="ECO:0000256" key="2">
    <source>
        <dbReference type="ARBA" id="ARBA00004609"/>
    </source>
</evidence>
<feature type="signal peptide" evidence="17">
    <location>
        <begin position="1"/>
        <end position="24"/>
    </location>
</feature>
<evidence type="ECO:0000256" key="14">
    <source>
        <dbReference type="ARBA" id="ARBA00023295"/>
    </source>
</evidence>
<dbReference type="InterPro" id="IPR044965">
    <property type="entry name" value="Glyco_hydro_17_plant"/>
</dbReference>
<evidence type="ECO:0000256" key="17">
    <source>
        <dbReference type="SAM" id="SignalP"/>
    </source>
</evidence>
<protein>
    <recommendedName>
        <fullName evidence="4">glucan endo-1,3-beta-D-glucosidase</fullName>
        <ecNumber evidence="4">3.2.1.39</ecNumber>
    </recommendedName>
</protein>